<evidence type="ECO:0000313" key="2">
    <source>
        <dbReference type="Proteomes" id="UP001341840"/>
    </source>
</evidence>
<dbReference type="EMBL" id="JASCZI010123563">
    <property type="protein sequence ID" value="MED6165483.1"/>
    <property type="molecule type" value="Genomic_DNA"/>
</dbReference>
<organism evidence="1 2">
    <name type="scientific">Stylosanthes scabra</name>
    <dbReference type="NCBI Taxonomy" id="79078"/>
    <lineage>
        <taxon>Eukaryota</taxon>
        <taxon>Viridiplantae</taxon>
        <taxon>Streptophyta</taxon>
        <taxon>Embryophyta</taxon>
        <taxon>Tracheophyta</taxon>
        <taxon>Spermatophyta</taxon>
        <taxon>Magnoliopsida</taxon>
        <taxon>eudicotyledons</taxon>
        <taxon>Gunneridae</taxon>
        <taxon>Pentapetalae</taxon>
        <taxon>rosids</taxon>
        <taxon>fabids</taxon>
        <taxon>Fabales</taxon>
        <taxon>Fabaceae</taxon>
        <taxon>Papilionoideae</taxon>
        <taxon>50 kb inversion clade</taxon>
        <taxon>dalbergioids sensu lato</taxon>
        <taxon>Dalbergieae</taxon>
        <taxon>Pterocarpus clade</taxon>
        <taxon>Stylosanthes</taxon>
    </lineage>
</organism>
<reference evidence="1 2" key="1">
    <citation type="journal article" date="2023" name="Plants (Basel)">
        <title>Bridging the Gap: Combining Genomics and Transcriptomics Approaches to Understand Stylosanthes scabra, an Orphan Legume from the Brazilian Caatinga.</title>
        <authorList>
            <person name="Ferreira-Neto J.R.C."/>
            <person name="da Silva M.D."/>
            <person name="Binneck E."/>
            <person name="de Melo N.F."/>
            <person name="da Silva R.H."/>
            <person name="de Melo A.L.T.M."/>
            <person name="Pandolfi V."/>
            <person name="Bustamante F.O."/>
            <person name="Brasileiro-Vidal A.C."/>
            <person name="Benko-Iseppon A.M."/>
        </authorList>
    </citation>
    <scope>NUCLEOTIDE SEQUENCE [LARGE SCALE GENOMIC DNA]</scope>
    <source>
        <tissue evidence="1">Leaves</tissue>
    </source>
</reference>
<proteinExistence type="predicted"/>
<protein>
    <submittedName>
        <fullName evidence="1">Uncharacterized protein</fullName>
    </submittedName>
</protein>
<keyword evidence="2" id="KW-1185">Reference proteome</keyword>
<comment type="caution">
    <text evidence="1">The sequence shown here is derived from an EMBL/GenBank/DDBJ whole genome shotgun (WGS) entry which is preliminary data.</text>
</comment>
<sequence length="139" mass="15965">MKPWQHDEGKVWPFIWVSRRQKTAVLSGLKKERGEGVDFRQELARDGFEKGFVSACNSYQTQRRMETKITWKKRLTGEWERAIKKRIVDKGQSVAIEIGPGCKCNSGVKNESRSTCCWVAKRHGALPNVEEGNCSVYPY</sequence>
<name>A0ABU6V0S3_9FABA</name>
<gene>
    <name evidence="1" type="ORF">PIB30_099926</name>
</gene>
<dbReference type="Proteomes" id="UP001341840">
    <property type="component" value="Unassembled WGS sequence"/>
</dbReference>
<accession>A0ABU6V0S3</accession>
<evidence type="ECO:0000313" key="1">
    <source>
        <dbReference type="EMBL" id="MED6165483.1"/>
    </source>
</evidence>